<evidence type="ECO:0008006" key="4">
    <source>
        <dbReference type="Google" id="ProtNLM"/>
    </source>
</evidence>
<proteinExistence type="predicted"/>
<feature type="compositionally biased region" description="Polar residues" evidence="1">
    <location>
        <begin position="1"/>
        <end position="12"/>
    </location>
</feature>
<dbReference type="EMBL" id="CP038228">
    <property type="protein sequence ID" value="QDI05744.1"/>
    <property type="molecule type" value="Genomic_DNA"/>
</dbReference>
<organism evidence="2 3">
    <name type="scientific">Xanthomonas cerealis pv. cerealis</name>
    <dbReference type="NCBI Taxonomy" id="152263"/>
    <lineage>
        <taxon>Bacteria</taxon>
        <taxon>Pseudomonadati</taxon>
        <taxon>Pseudomonadota</taxon>
        <taxon>Gammaproteobacteria</taxon>
        <taxon>Lysobacterales</taxon>
        <taxon>Lysobacteraceae</taxon>
        <taxon>Xanthomonas</taxon>
        <taxon>Xanthomonas translucens group</taxon>
        <taxon>Xanthomonas cerealis</taxon>
    </lineage>
</organism>
<dbReference type="AlphaFoldDB" id="A0A514EIB0"/>
<protein>
    <recommendedName>
        <fullName evidence="4">Fido domain-containing protein</fullName>
    </recommendedName>
</protein>
<evidence type="ECO:0000256" key="1">
    <source>
        <dbReference type="SAM" id="MobiDB-lite"/>
    </source>
</evidence>
<evidence type="ECO:0000313" key="3">
    <source>
        <dbReference type="Proteomes" id="UP000319349"/>
    </source>
</evidence>
<feature type="region of interest" description="Disordered" evidence="1">
    <location>
        <begin position="1"/>
        <end position="74"/>
    </location>
</feature>
<keyword evidence="3" id="KW-1185">Reference proteome</keyword>
<accession>A0A514EIB0</accession>
<reference evidence="2 3" key="1">
    <citation type="submission" date="2019-03" db="EMBL/GenBank/DDBJ databases">
        <title>Tal1 in Xanthomonas translucens pv. cerealis Contributes to Virulence in Bacterial Leaf Streak of Wheat.</title>
        <authorList>
            <person name="Shah S.M.A."/>
            <person name="Haq F."/>
            <person name="Ma W."/>
            <person name="Xu X."/>
            <person name="Wang S."/>
            <person name="Xu Z."/>
            <person name="Zou L."/>
            <person name="Zhu B."/>
            <person name="Chen G."/>
        </authorList>
    </citation>
    <scope>NUCLEOTIDE SEQUENCE [LARGE SCALE GENOMIC DNA]</scope>
    <source>
        <strain evidence="2 3">01</strain>
    </source>
</reference>
<name>A0A514EIB0_9XANT</name>
<evidence type="ECO:0000313" key="2">
    <source>
        <dbReference type="EMBL" id="QDI05744.1"/>
    </source>
</evidence>
<sequence length="185" mass="19946">MKTSLGRSQTGPIQHAQEIAQEHSPAGLSAPHSDARFQEGLPPAPARPRRTTQPVAGVSTPERGSGASQFSPGPAVFAPADTPRQLMARAQKIIDRNARLIRTAPSEDAKLSAIARCCQGLKGAHLFDDGNARTRGMLVVNKLLLENDLRPALMEDPNRFDGFSIDELIAEIKQCQATFAHYSAQ</sequence>
<gene>
    <name evidence="2" type="ORF">E4A48_02740</name>
</gene>
<dbReference type="Proteomes" id="UP000319349">
    <property type="component" value="Chromosome"/>
</dbReference>